<gene>
    <name evidence="2" type="primary">WRAP53</name>
    <name evidence="2" type="ORF">KI688_011034</name>
</gene>
<feature type="compositionally biased region" description="Basic and acidic residues" evidence="1">
    <location>
        <begin position="34"/>
        <end position="50"/>
    </location>
</feature>
<dbReference type="PANTHER" id="PTHR13211">
    <property type="entry name" value="TELOMERASE CAJAL BODY PROTEIN 1"/>
    <property type="match status" value="1"/>
</dbReference>
<dbReference type="Pfam" id="PF00400">
    <property type="entry name" value="WD40"/>
    <property type="match status" value="4"/>
</dbReference>
<feature type="region of interest" description="Disordered" evidence="1">
    <location>
        <begin position="1"/>
        <end position="53"/>
    </location>
</feature>
<feature type="compositionally biased region" description="Acidic residues" evidence="1">
    <location>
        <begin position="486"/>
        <end position="496"/>
    </location>
</feature>
<protein>
    <submittedName>
        <fullName evidence="2">Telomerase Cajal body protein 1</fullName>
    </submittedName>
</protein>
<feature type="compositionally biased region" description="Polar residues" evidence="1">
    <location>
        <begin position="497"/>
        <end position="507"/>
    </location>
</feature>
<sequence length="595" mass="65029">MDIDSTQPHVVDQRTDEASTDTFLNDQYTSYETHNQHRDLQAQSEQEAHPTAEAATHDAWQSQIFQVYECSFDSTSNRPGNNGGIVKTFSTESLFNMTVGESRATMGIQDDNLKMTNGSENNFFKALKWSPDGSCLLSSSNDNCMRIFALPDLTAEPKDTQLNPGVLIREGEVIYDICWYPGMNSADPATCCIISSSRDHPVHLWDAFTGELRCSYTLVDHCEVNFAPNALCFNLDGSKIYCGSNNMIQIFDTTRPGKDCQKKPTVPTRKSKKGQKGVISCLAFNPDHSDLYAAGSFLKSIGLYDSRAEELLLLLRDKNQRANGRRGKPSPIVAANDDGAGPGKNGSDATSSKPMGGLTQVQFSPDGLYLYSASRQDPFIRCWDIRNTANVLFRLERPGELTNQRLGFDVSSDGRWLSTGDMNGDISIFDLSNPTNPDSERLASRIRGHNDVISSAAFHPTGSMLATNSGQRKYELSGSSNADSDSNSDTDSDDEALSNSGQATTSIQDKDFEPAVIDNSICLWTLPGEYVWYVDGQRWTGQSAQEGTTVNGESVAAGDSTMTLNERIMFSSTPSGDVLMETTTTATATEATSCE</sequence>
<dbReference type="SUPFAM" id="SSF50978">
    <property type="entry name" value="WD40 repeat-like"/>
    <property type="match status" value="1"/>
</dbReference>
<feature type="compositionally biased region" description="Polar residues" evidence="1">
    <location>
        <begin position="20"/>
        <end position="33"/>
    </location>
</feature>
<dbReference type="InterPro" id="IPR001680">
    <property type="entry name" value="WD40_rpt"/>
</dbReference>
<dbReference type="Gene3D" id="2.130.10.10">
    <property type="entry name" value="YVTN repeat-like/Quinoprotein amine dehydrogenase"/>
    <property type="match status" value="2"/>
</dbReference>
<organism evidence="2 3">
    <name type="scientific">Linnemannia hyalina</name>
    <dbReference type="NCBI Taxonomy" id="64524"/>
    <lineage>
        <taxon>Eukaryota</taxon>
        <taxon>Fungi</taxon>
        <taxon>Fungi incertae sedis</taxon>
        <taxon>Mucoromycota</taxon>
        <taxon>Mortierellomycotina</taxon>
        <taxon>Mortierellomycetes</taxon>
        <taxon>Mortierellales</taxon>
        <taxon>Mortierellaceae</taxon>
        <taxon>Linnemannia</taxon>
    </lineage>
</organism>
<feature type="compositionally biased region" description="Polar residues" evidence="1">
    <location>
        <begin position="347"/>
        <end position="357"/>
    </location>
</feature>
<dbReference type="EMBL" id="JAHRHY010000006">
    <property type="protein sequence ID" value="KAG9068749.1"/>
    <property type="molecule type" value="Genomic_DNA"/>
</dbReference>
<accession>A0A9P7XWH1</accession>
<reference evidence="2" key="1">
    <citation type="submission" date="2021-06" db="EMBL/GenBank/DDBJ databases">
        <title>Genome Sequence of Mortierella hyaline Strain SCG-10, a Cold-Adapted, Nitrate-Reducing Fungus Isolated from Soil in Minnesota, USA.</title>
        <authorList>
            <person name="Aldossari N."/>
        </authorList>
    </citation>
    <scope>NUCLEOTIDE SEQUENCE</scope>
    <source>
        <strain evidence="2">SCG-10</strain>
    </source>
</reference>
<evidence type="ECO:0000313" key="2">
    <source>
        <dbReference type="EMBL" id="KAG9068749.1"/>
    </source>
</evidence>
<evidence type="ECO:0000256" key="1">
    <source>
        <dbReference type="SAM" id="MobiDB-lite"/>
    </source>
</evidence>
<dbReference type="InterPro" id="IPR015943">
    <property type="entry name" value="WD40/YVTN_repeat-like_dom_sf"/>
</dbReference>
<dbReference type="OrthoDB" id="239865at2759"/>
<comment type="caution">
    <text evidence="2">The sequence shown here is derived from an EMBL/GenBank/DDBJ whole genome shotgun (WGS) entry which is preliminary data.</text>
</comment>
<dbReference type="InterPro" id="IPR051150">
    <property type="entry name" value="SWT21/TCAB1_mRNA_Telomere"/>
</dbReference>
<dbReference type="AlphaFoldDB" id="A0A9P7XWH1"/>
<feature type="region of interest" description="Disordered" evidence="1">
    <location>
        <begin position="322"/>
        <end position="357"/>
    </location>
</feature>
<feature type="region of interest" description="Disordered" evidence="1">
    <location>
        <begin position="470"/>
        <end position="511"/>
    </location>
</feature>
<dbReference type="InterPro" id="IPR036322">
    <property type="entry name" value="WD40_repeat_dom_sf"/>
</dbReference>
<dbReference type="SMART" id="SM00320">
    <property type="entry name" value="WD40"/>
    <property type="match status" value="7"/>
</dbReference>
<dbReference type="PANTHER" id="PTHR13211:SF0">
    <property type="entry name" value="TELOMERASE CAJAL BODY PROTEIN 1"/>
    <property type="match status" value="1"/>
</dbReference>
<keyword evidence="3" id="KW-1185">Reference proteome</keyword>
<dbReference type="Proteomes" id="UP000707451">
    <property type="component" value="Unassembled WGS sequence"/>
</dbReference>
<name>A0A9P7XWH1_9FUNG</name>
<proteinExistence type="predicted"/>
<evidence type="ECO:0000313" key="3">
    <source>
        <dbReference type="Proteomes" id="UP000707451"/>
    </source>
</evidence>